<protein>
    <recommendedName>
        <fullName evidence="7">E2 NEDD8-conjugating enzyme</fullName>
        <ecNumber evidence="7">2.3.2.34</ecNumber>
    </recommendedName>
</protein>
<comment type="pathway">
    <text evidence="1">Protein modification; protein neddylation.</text>
</comment>
<dbReference type="GO" id="GO:0061654">
    <property type="term" value="F:NEDD8 conjugating enzyme activity"/>
    <property type="evidence" value="ECO:0007669"/>
    <property type="project" value="UniProtKB-EC"/>
</dbReference>
<accession>A0A6F9DWM2</accession>
<evidence type="ECO:0000256" key="8">
    <source>
        <dbReference type="PROSITE-ProRule" id="PRU10133"/>
    </source>
</evidence>
<keyword evidence="4 9" id="KW-0833">Ubl conjugation pathway</keyword>
<name>A0A6F9DWM2_9ASCI</name>
<dbReference type="Gene3D" id="3.10.110.10">
    <property type="entry name" value="Ubiquitin Conjugating Enzyme"/>
    <property type="match status" value="1"/>
</dbReference>
<feature type="active site" description="Glycyl thioester intermediate" evidence="8">
    <location>
        <position position="118"/>
    </location>
</feature>
<dbReference type="Pfam" id="PF00179">
    <property type="entry name" value="UQ_con"/>
    <property type="match status" value="1"/>
</dbReference>
<evidence type="ECO:0000256" key="10">
    <source>
        <dbReference type="SAM" id="MobiDB-lite"/>
    </source>
</evidence>
<evidence type="ECO:0000313" key="12">
    <source>
        <dbReference type="EMBL" id="CAB3267438.1"/>
    </source>
</evidence>
<keyword evidence="2" id="KW-0808">Transferase</keyword>
<feature type="domain" description="UBC core" evidence="11">
    <location>
        <begin position="34"/>
        <end position="187"/>
    </location>
</feature>
<keyword evidence="5 9" id="KW-0067">ATP-binding</keyword>
<dbReference type="SUPFAM" id="SSF54495">
    <property type="entry name" value="UBC-like"/>
    <property type="match status" value="1"/>
</dbReference>
<feature type="region of interest" description="Disordered" evidence="10">
    <location>
        <begin position="1"/>
        <end position="28"/>
    </location>
</feature>
<dbReference type="FunFam" id="3.10.110.10:FF:000033">
    <property type="entry name" value="NEDD8-conjugating enzyme UBE2F"/>
    <property type="match status" value="1"/>
</dbReference>
<reference evidence="12" key="1">
    <citation type="submission" date="2020-04" db="EMBL/GenBank/DDBJ databases">
        <authorList>
            <person name="Neveu A P."/>
        </authorList>
    </citation>
    <scope>NUCLEOTIDE SEQUENCE</scope>
    <source>
        <tissue evidence="12">Whole embryo</tissue>
    </source>
</reference>
<evidence type="ECO:0000256" key="1">
    <source>
        <dbReference type="ARBA" id="ARBA00005032"/>
    </source>
</evidence>
<dbReference type="AlphaFoldDB" id="A0A6F9DWM2"/>
<dbReference type="EMBL" id="LR791576">
    <property type="protein sequence ID" value="CAB3267438.1"/>
    <property type="molecule type" value="mRNA"/>
</dbReference>
<evidence type="ECO:0000256" key="9">
    <source>
        <dbReference type="RuleBase" id="RU362109"/>
    </source>
</evidence>
<organism evidence="12">
    <name type="scientific">Phallusia mammillata</name>
    <dbReference type="NCBI Taxonomy" id="59560"/>
    <lineage>
        <taxon>Eukaryota</taxon>
        <taxon>Metazoa</taxon>
        <taxon>Chordata</taxon>
        <taxon>Tunicata</taxon>
        <taxon>Ascidiacea</taxon>
        <taxon>Phlebobranchia</taxon>
        <taxon>Ascidiidae</taxon>
        <taxon>Phallusia</taxon>
    </lineage>
</organism>
<dbReference type="EC" id="2.3.2.34" evidence="7"/>
<dbReference type="PROSITE" id="PS00183">
    <property type="entry name" value="UBC_1"/>
    <property type="match status" value="1"/>
</dbReference>
<evidence type="ECO:0000256" key="2">
    <source>
        <dbReference type="ARBA" id="ARBA00022679"/>
    </source>
</evidence>
<dbReference type="GO" id="GO:0045116">
    <property type="term" value="P:protein neddylation"/>
    <property type="evidence" value="ECO:0007669"/>
    <property type="project" value="UniProtKB-ARBA"/>
</dbReference>
<dbReference type="InterPro" id="IPR050113">
    <property type="entry name" value="Ub_conjugating_enzyme"/>
</dbReference>
<feature type="compositionally biased region" description="Polar residues" evidence="10">
    <location>
        <begin position="16"/>
        <end position="28"/>
    </location>
</feature>
<proteinExistence type="evidence at transcript level"/>
<dbReference type="InterPro" id="IPR000608">
    <property type="entry name" value="UBC"/>
</dbReference>
<evidence type="ECO:0000256" key="7">
    <source>
        <dbReference type="ARBA" id="ARBA00044047"/>
    </source>
</evidence>
<evidence type="ECO:0000256" key="5">
    <source>
        <dbReference type="ARBA" id="ARBA00022840"/>
    </source>
</evidence>
<evidence type="ECO:0000256" key="4">
    <source>
        <dbReference type="ARBA" id="ARBA00022786"/>
    </source>
</evidence>
<dbReference type="PANTHER" id="PTHR24067">
    <property type="entry name" value="UBIQUITIN-CONJUGATING ENZYME E2"/>
    <property type="match status" value="1"/>
</dbReference>
<dbReference type="InterPro" id="IPR023313">
    <property type="entry name" value="UBQ-conjugating_AS"/>
</dbReference>
<dbReference type="GO" id="GO:0005524">
    <property type="term" value="F:ATP binding"/>
    <property type="evidence" value="ECO:0007669"/>
    <property type="project" value="UniProtKB-UniRule"/>
</dbReference>
<dbReference type="SMART" id="SM00212">
    <property type="entry name" value="UBCc"/>
    <property type="match status" value="1"/>
</dbReference>
<dbReference type="CDD" id="cd23794">
    <property type="entry name" value="UBCc_UBE2F_UBE2M"/>
    <property type="match status" value="1"/>
</dbReference>
<evidence type="ECO:0000256" key="3">
    <source>
        <dbReference type="ARBA" id="ARBA00022741"/>
    </source>
</evidence>
<comment type="similarity">
    <text evidence="9">Belongs to the ubiquitin-conjugating enzyme family.</text>
</comment>
<evidence type="ECO:0000259" key="11">
    <source>
        <dbReference type="PROSITE" id="PS50127"/>
    </source>
</evidence>
<evidence type="ECO:0000256" key="6">
    <source>
        <dbReference type="ARBA" id="ARBA00043698"/>
    </source>
</evidence>
<keyword evidence="3 9" id="KW-0547">Nucleotide-binding</keyword>
<dbReference type="PROSITE" id="PS50127">
    <property type="entry name" value="UBC_2"/>
    <property type="match status" value="1"/>
</dbReference>
<sequence>MITLSKKLKEARNQKENGSITNSAQPTATRSGLIRDKLLTREFADIDKQKSETWKLSFEDPNVLHQFTVTIAPDEGLWKGGKYKFSVNIPEEYNIKPPQVRCLTKLWHPNISMEGAVCLSILRDHSLDGTGWAPTRSIRDVIWGLCSLFTDLVDFDDPLNTEAAEEHRRDRKKFERSVEFYLYRYAV</sequence>
<comment type="catalytic activity">
    <reaction evidence="6">
        <text>[E1 NEDD8-activating enzyme]-S-[NEDD8 protein]-yl-L-cysteine + [E2 NEDD8-conjugating enzyme]-L-cysteine = [E1 NEDD8-activating enzyme]-L-cysteine + [E2 NEDD8-conjugating enzyme]-S-[NEDD8-protein]-yl-L-cysteine.</text>
        <dbReference type="EC" id="2.3.2.34"/>
    </reaction>
</comment>
<gene>
    <name evidence="12" type="primary">Ube2f</name>
</gene>
<dbReference type="InterPro" id="IPR016135">
    <property type="entry name" value="UBQ-conjugating_enzyme/RWD"/>
</dbReference>